<accession>A0A9D4HLK9</accession>
<dbReference type="EMBL" id="JAIWYP010000013">
    <property type="protein sequence ID" value="KAH3722104.1"/>
    <property type="molecule type" value="Genomic_DNA"/>
</dbReference>
<keyword evidence="2" id="KW-1185">Reference proteome</keyword>
<protein>
    <submittedName>
        <fullName evidence="1">Uncharacterized protein</fullName>
    </submittedName>
</protein>
<comment type="caution">
    <text evidence="1">The sequence shown here is derived from an EMBL/GenBank/DDBJ whole genome shotgun (WGS) entry which is preliminary data.</text>
</comment>
<name>A0A9D4HLK9_DREPO</name>
<reference evidence="1" key="2">
    <citation type="submission" date="2020-11" db="EMBL/GenBank/DDBJ databases">
        <authorList>
            <person name="McCartney M.A."/>
            <person name="Auch B."/>
            <person name="Kono T."/>
            <person name="Mallez S."/>
            <person name="Becker A."/>
            <person name="Gohl D.M."/>
            <person name="Silverstein K.A.T."/>
            <person name="Koren S."/>
            <person name="Bechman K.B."/>
            <person name="Herman A."/>
            <person name="Abrahante J.E."/>
            <person name="Garbe J."/>
        </authorList>
    </citation>
    <scope>NUCLEOTIDE SEQUENCE</scope>
    <source>
        <strain evidence="1">Duluth1</strain>
        <tissue evidence="1">Whole animal</tissue>
    </source>
</reference>
<dbReference type="AlphaFoldDB" id="A0A9D4HLK9"/>
<dbReference type="Proteomes" id="UP000828390">
    <property type="component" value="Unassembled WGS sequence"/>
</dbReference>
<proteinExistence type="predicted"/>
<reference evidence="1" key="1">
    <citation type="journal article" date="2019" name="bioRxiv">
        <title>The Genome of the Zebra Mussel, Dreissena polymorpha: A Resource for Invasive Species Research.</title>
        <authorList>
            <person name="McCartney M.A."/>
            <person name="Auch B."/>
            <person name="Kono T."/>
            <person name="Mallez S."/>
            <person name="Zhang Y."/>
            <person name="Obille A."/>
            <person name="Becker A."/>
            <person name="Abrahante J.E."/>
            <person name="Garbe J."/>
            <person name="Badalamenti J.P."/>
            <person name="Herman A."/>
            <person name="Mangelson H."/>
            <person name="Liachko I."/>
            <person name="Sullivan S."/>
            <person name="Sone E.D."/>
            <person name="Koren S."/>
            <person name="Silverstein K.A.T."/>
            <person name="Beckman K.B."/>
            <person name="Gohl D.M."/>
        </authorList>
    </citation>
    <scope>NUCLEOTIDE SEQUENCE</scope>
    <source>
        <strain evidence="1">Duluth1</strain>
        <tissue evidence="1">Whole animal</tissue>
    </source>
</reference>
<evidence type="ECO:0000313" key="2">
    <source>
        <dbReference type="Proteomes" id="UP000828390"/>
    </source>
</evidence>
<gene>
    <name evidence="1" type="ORF">DPMN_065056</name>
</gene>
<organism evidence="1 2">
    <name type="scientific">Dreissena polymorpha</name>
    <name type="common">Zebra mussel</name>
    <name type="synonym">Mytilus polymorpha</name>
    <dbReference type="NCBI Taxonomy" id="45954"/>
    <lineage>
        <taxon>Eukaryota</taxon>
        <taxon>Metazoa</taxon>
        <taxon>Spiralia</taxon>
        <taxon>Lophotrochozoa</taxon>
        <taxon>Mollusca</taxon>
        <taxon>Bivalvia</taxon>
        <taxon>Autobranchia</taxon>
        <taxon>Heteroconchia</taxon>
        <taxon>Euheterodonta</taxon>
        <taxon>Imparidentia</taxon>
        <taxon>Neoheterodontei</taxon>
        <taxon>Myida</taxon>
        <taxon>Dreissenoidea</taxon>
        <taxon>Dreissenidae</taxon>
        <taxon>Dreissena</taxon>
    </lineage>
</organism>
<sequence length="78" mass="8801">MWAFIRTSSSSKFLQMKEADTIKFTVSSLLHNPAFTSSRRPLCVPQMGRFFAEMVHNGNLVTRIVTVGDGIKVVRRLS</sequence>
<evidence type="ECO:0000313" key="1">
    <source>
        <dbReference type="EMBL" id="KAH3722104.1"/>
    </source>
</evidence>